<dbReference type="InterPro" id="IPR000620">
    <property type="entry name" value="EamA_dom"/>
</dbReference>
<organism evidence="8 9">
    <name type="scientific">Phascolomyces articulosus</name>
    <dbReference type="NCBI Taxonomy" id="60185"/>
    <lineage>
        <taxon>Eukaryota</taxon>
        <taxon>Fungi</taxon>
        <taxon>Fungi incertae sedis</taxon>
        <taxon>Mucoromycota</taxon>
        <taxon>Mucoromycotina</taxon>
        <taxon>Mucoromycetes</taxon>
        <taxon>Mucorales</taxon>
        <taxon>Lichtheimiaceae</taxon>
        <taxon>Phascolomyces</taxon>
    </lineage>
</organism>
<protein>
    <recommendedName>
        <fullName evidence="7">EamA domain-containing protein</fullName>
    </recommendedName>
</protein>
<reference evidence="8" key="2">
    <citation type="submission" date="2023-02" db="EMBL/GenBank/DDBJ databases">
        <authorList>
            <consortium name="DOE Joint Genome Institute"/>
            <person name="Mondo S.J."/>
            <person name="Chang Y."/>
            <person name="Wang Y."/>
            <person name="Ahrendt S."/>
            <person name="Andreopoulos W."/>
            <person name="Barry K."/>
            <person name="Beard J."/>
            <person name="Benny G.L."/>
            <person name="Blankenship S."/>
            <person name="Bonito G."/>
            <person name="Cuomo C."/>
            <person name="Desiro A."/>
            <person name="Gervers K.A."/>
            <person name="Hundley H."/>
            <person name="Kuo A."/>
            <person name="LaButti K."/>
            <person name="Lang B.F."/>
            <person name="Lipzen A."/>
            <person name="O'Donnell K."/>
            <person name="Pangilinan J."/>
            <person name="Reynolds N."/>
            <person name="Sandor L."/>
            <person name="Smith M.W."/>
            <person name="Tsang A."/>
            <person name="Grigoriev I.V."/>
            <person name="Stajich J.E."/>
            <person name="Spatafora J.W."/>
        </authorList>
    </citation>
    <scope>NUCLEOTIDE SEQUENCE</scope>
    <source>
        <strain evidence="8">RSA 2281</strain>
    </source>
</reference>
<feature type="transmembrane region" description="Helical" evidence="6">
    <location>
        <begin position="138"/>
        <end position="158"/>
    </location>
</feature>
<evidence type="ECO:0000256" key="5">
    <source>
        <dbReference type="SAM" id="MobiDB-lite"/>
    </source>
</evidence>
<feature type="transmembrane region" description="Helical" evidence="6">
    <location>
        <begin position="349"/>
        <end position="367"/>
    </location>
</feature>
<comment type="subcellular location">
    <subcellularLocation>
        <location evidence="1">Membrane</location>
        <topology evidence="1">Multi-pass membrane protein</topology>
    </subcellularLocation>
</comment>
<keyword evidence="9" id="KW-1185">Reference proteome</keyword>
<evidence type="ECO:0000256" key="6">
    <source>
        <dbReference type="SAM" id="Phobius"/>
    </source>
</evidence>
<feature type="region of interest" description="Disordered" evidence="5">
    <location>
        <begin position="383"/>
        <end position="405"/>
    </location>
</feature>
<dbReference type="PANTHER" id="PTHR22911">
    <property type="entry name" value="ACYL-MALONYL CONDENSING ENZYME-RELATED"/>
    <property type="match status" value="1"/>
</dbReference>
<keyword evidence="4 6" id="KW-0472">Membrane</keyword>
<feature type="domain" description="EamA" evidence="7">
    <location>
        <begin position="77"/>
        <end position="209"/>
    </location>
</feature>
<feature type="transmembrane region" description="Helical" evidence="6">
    <location>
        <begin position="192"/>
        <end position="210"/>
    </location>
</feature>
<name>A0AAD5JSP9_9FUNG</name>
<dbReference type="EMBL" id="JAIXMP010000027">
    <property type="protein sequence ID" value="KAI9252801.1"/>
    <property type="molecule type" value="Genomic_DNA"/>
</dbReference>
<dbReference type="Proteomes" id="UP001209540">
    <property type="component" value="Unassembled WGS sequence"/>
</dbReference>
<feature type="transmembrane region" description="Helical" evidence="6">
    <location>
        <begin position="164"/>
        <end position="185"/>
    </location>
</feature>
<feature type="domain" description="EamA" evidence="7">
    <location>
        <begin position="231"/>
        <end position="360"/>
    </location>
</feature>
<evidence type="ECO:0000256" key="4">
    <source>
        <dbReference type="ARBA" id="ARBA00023136"/>
    </source>
</evidence>
<evidence type="ECO:0000313" key="9">
    <source>
        <dbReference type="Proteomes" id="UP001209540"/>
    </source>
</evidence>
<proteinExistence type="predicted"/>
<feature type="transmembrane region" description="Helical" evidence="6">
    <location>
        <begin position="75"/>
        <end position="95"/>
    </location>
</feature>
<evidence type="ECO:0000256" key="3">
    <source>
        <dbReference type="ARBA" id="ARBA00022989"/>
    </source>
</evidence>
<dbReference type="GO" id="GO:0016020">
    <property type="term" value="C:membrane"/>
    <property type="evidence" value="ECO:0007669"/>
    <property type="project" value="UniProtKB-SubCell"/>
</dbReference>
<keyword evidence="2 6" id="KW-0812">Transmembrane</keyword>
<feature type="transmembrane region" description="Helical" evidence="6">
    <location>
        <begin position="262"/>
        <end position="281"/>
    </location>
</feature>
<dbReference type="SUPFAM" id="SSF103481">
    <property type="entry name" value="Multidrug resistance efflux transporter EmrE"/>
    <property type="match status" value="2"/>
</dbReference>
<sequence length="405" mass="44534">MTKKTDTHAATATTNRPTFEIPTSITIVNESTPLIQKYGKSTNSIRSSLSTNQQHPDYYKVLSLSNDPSIFKKEVHGLLLLGLSALAFTFSALFVKQCGNKLPIFEIVFARSSIQLVLALASCVLLRVNPFGNKSGVCLWLFVRGFVGSLGLILFFYSLTKLSLFEATVMFFLGPAFTTVLVAILFNDTFTVFDGFCSILCTAGVLLISQPRHLFGRRDDDNSSKDMQRTFAIVCALTGAFMSAAAYVAVRKVGKRVHFMTHVFYVGFIATIMSLVGLFAFQEFILPQEHLLVDWIHLALVGLLAFIGQCLLNQGLKLAPAGPGTLMRMSEVLSAYAVGGIFLHEYPDLYTVLGAALIVGMTTALGIHRWQIVTARKAAAIQRRQSRERIRSHSSSSGTEPHHVH</sequence>
<evidence type="ECO:0000259" key="7">
    <source>
        <dbReference type="Pfam" id="PF00892"/>
    </source>
</evidence>
<keyword evidence="3 6" id="KW-1133">Transmembrane helix</keyword>
<reference evidence="8" key="1">
    <citation type="journal article" date="2022" name="IScience">
        <title>Evolution of zygomycete secretomes and the origins of terrestrial fungal ecologies.</title>
        <authorList>
            <person name="Chang Y."/>
            <person name="Wang Y."/>
            <person name="Mondo S."/>
            <person name="Ahrendt S."/>
            <person name="Andreopoulos W."/>
            <person name="Barry K."/>
            <person name="Beard J."/>
            <person name="Benny G.L."/>
            <person name="Blankenship S."/>
            <person name="Bonito G."/>
            <person name="Cuomo C."/>
            <person name="Desiro A."/>
            <person name="Gervers K.A."/>
            <person name="Hundley H."/>
            <person name="Kuo A."/>
            <person name="LaButti K."/>
            <person name="Lang B.F."/>
            <person name="Lipzen A."/>
            <person name="O'Donnell K."/>
            <person name="Pangilinan J."/>
            <person name="Reynolds N."/>
            <person name="Sandor L."/>
            <person name="Smith M.E."/>
            <person name="Tsang A."/>
            <person name="Grigoriev I.V."/>
            <person name="Stajich J.E."/>
            <person name="Spatafora J.W."/>
        </authorList>
    </citation>
    <scope>NUCLEOTIDE SEQUENCE</scope>
    <source>
        <strain evidence="8">RSA 2281</strain>
    </source>
</reference>
<feature type="transmembrane region" description="Helical" evidence="6">
    <location>
        <begin position="325"/>
        <end position="343"/>
    </location>
</feature>
<evidence type="ECO:0000256" key="2">
    <source>
        <dbReference type="ARBA" id="ARBA00022692"/>
    </source>
</evidence>
<evidence type="ECO:0000313" key="8">
    <source>
        <dbReference type="EMBL" id="KAI9252801.1"/>
    </source>
</evidence>
<dbReference type="InterPro" id="IPR037185">
    <property type="entry name" value="EmrE-like"/>
</dbReference>
<accession>A0AAD5JSP9</accession>
<gene>
    <name evidence="8" type="ORF">BDA99DRAFT_520113</name>
</gene>
<dbReference type="Pfam" id="PF00892">
    <property type="entry name" value="EamA"/>
    <property type="match status" value="2"/>
</dbReference>
<dbReference type="PANTHER" id="PTHR22911:SF6">
    <property type="entry name" value="SOLUTE CARRIER FAMILY 35 MEMBER G1"/>
    <property type="match status" value="1"/>
</dbReference>
<evidence type="ECO:0000256" key="1">
    <source>
        <dbReference type="ARBA" id="ARBA00004141"/>
    </source>
</evidence>
<feature type="transmembrane region" description="Helical" evidence="6">
    <location>
        <begin position="107"/>
        <end position="126"/>
    </location>
</feature>
<feature type="transmembrane region" description="Helical" evidence="6">
    <location>
        <begin position="230"/>
        <end position="250"/>
    </location>
</feature>
<dbReference type="AlphaFoldDB" id="A0AAD5JSP9"/>
<feature type="transmembrane region" description="Helical" evidence="6">
    <location>
        <begin position="293"/>
        <end position="313"/>
    </location>
</feature>
<comment type="caution">
    <text evidence="8">The sequence shown here is derived from an EMBL/GenBank/DDBJ whole genome shotgun (WGS) entry which is preliminary data.</text>
</comment>